<reference evidence="3 6" key="1">
    <citation type="submission" date="2018-11" db="EMBL/GenBank/DDBJ databases">
        <title>The genome of Variovorax sp T529.</title>
        <authorList>
            <person name="Gao J."/>
        </authorList>
    </citation>
    <scope>NUCLEOTIDE SEQUENCE [LARGE SCALE GENOMIC DNA]</scope>
    <source>
        <strain evidence="3 6">T529</strain>
    </source>
</reference>
<feature type="transmembrane region" description="Helical" evidence="1">
    <location>
        <begin position="21"/>
        <end position="44"/>
    </location>
</feature>
<dbReference type="RefSeq" id="WP_124960198.1">
    <property type="nucleotide sequence ID" value="NZ_RQXU01000012.1"/>
</dbReference>
<organism evidence="3 6">
    <name type="scientific">Variovorax beijingensis</name>
    <dbReference type="NCBI Taxonomy" id="2496117"/>
    <lineage>
        <taxon>Bacteria</taxon>
        <taxon>Pseudomonadati</taxon>
        <taxon>Pseudomonadota</taxon>
        <taxon>Betaproteobacteria</taxon>
        <taxon>Burkholderiales</taxon>
        <taxon>Comamonadaceae</taxon>
        <taxon>Variovorax</taxon>
    </lineage>
</organism>
<reference evidence="4 5" key="2">
    <citation type="submission" date="2018-12" db="EMBL/GenBank/DDBJ databases">
        <title>The genome sequences of strain 502.</title>
        <authorList>
            <person name="Gao J."/>
            <person name="Sun J."/>
        </authorList>
    </citation>
    <scope>NUCLEOTIDE SEQUENCE [LARGE SCALE GENOMIC DNA]</scope>
    <source>
        <strain evidence="4 5">502</strain>
    </source>
</reference>
<keyword evidence="1" id="KW-0812">Transmembrane</keyword>
<dbReference type="EMBL" id="RQXU01000012">
    <property type="protein sequence ID" value="RRH86582.1"/>
    <property type="molecule type" value="Genomic_DNA"/>
</dbReference>
<gene>
    <name evidence="3" type="ORF">EH244_20525</name>
    <name evidence="4" type="ORF">EJO66_23375</name>
</gene>
<evidence type="ECO:0000313" key="5">
    <source>
        <dbReference type="Proteomes" id="UP000271137"/>
    </source>
</evidence>
<feature type="domain" description="TadE-like" evidence="2">
    <location>
        <begin position="15"/>
        <end position="57"/>
    </location>
</feature>
<dbReference type="EMBL" id="RXFQ01000015">
    <property type="protein sequence ID" value="RSZ31707.1"/>
    <property type="molecule type" value="Genomic_DNA"/>
</dbReference>
<evidence type="ECO:0000313" key="4">
    <source>
        <dbReference type="EMBL" id="RSZ31707.1"/>
    </source>
</evidence>
<evidence type="ECO:0000256" key="1">
    <source>
        <dbReference type="SAM" id="Phobius"/>
    </source>
</evidence>
<proteinExistence type="predicted"/>
<name>A0A3P3ELA5_9BURK</name>
<keyword evidence="1" id="KW-0472">Membrane</keyword>
<dbReference type="Pfam" id="PF07811">
    <property type="entry name" value="TadE"/>
    <property type="match status" value="1"/>
</dbReference>
<evidence type="ECO:0000313" key="6">
    <source>
        <dbReference type="Proteomes" id="UP000271590"/>
    </source>
</evidence>
<dbReference type="InterPro" id="IPR012495">
    <property type="entry name" value="TadE-like_dom"/>
</dbReference>
<dbReference type="AlphaFoldDB" id="A0A3P3ELA5"/>
<dbReference type="Proteomes" id="UP000271590">
    <property type="component" value="Unassembled WGS sequence"/>
</dbReference>
<keyword evidence="5" id="KW-1185">Reference proteome</keyword>
<keyword evidence="1" id="KW-1133">Transmembrane helix</keyword>
<evidence type="ECO:0000259" key="2">
    <source>
        <dbReference type="Pfam" id="PF07811"/>
    </source>
</evidence>
<sequence length="157" mass="16975">MKAPSIRTAARPQRGTYAIEFALVFLIFFAVLYGIICYGILFAFRLGVQNAAEEGARAALRYQSTFEARSTHAETIAKQSITWLPATVTRSASATVCRVVDNVCGTPPCTATWEARCQMVVTVTATNMQLLLPPLPSFAMPNSIVGKASMLLDGRAP</sequence>
<dbReference type="Proteomes" id="UP000271137">
    <property type="component" value="Unassembled WGS sequence"/>
</dbReference>
<evidence type="ECO:0000313" key="3">
    <source>
        <dbReference type="EMBL" id="RRH86582.1"/>
    </source>
</evidence>
<comment type="caution">
    <text evidence="3">The sequence shown here is derived from an EMBL/GenBank/DDBJ whole genome shotgun (WGS) entry which is preliminary data.</text>
</comment>
<protein>
    <submittedName>
        <fullName evidence="3">Pilus assembly protein</fullName>
    </submittedName>
</protein>
<accession>A0A3P3ELA5</accession>